<protein>
    <submittedName>
        <fullName evidence="3">Type III secretion protein</fullName>
    </submittedName>
</protein>
<evidence type="ECO:0000313" key="2">
    <source>
        <dbReference type="EMBL" id="RBM53625.1"/>
    </source>
</evidence>
<dbReference type="Proteomes" id="UP000252427">
    <property type="component" value="Unassembled WGS sequence"/>
</dbReference>
<dbReference type="Proteomes" id="UP000252488">
    <property type="component" value="Unassembled WGS sequence"/>
</dbReference>
<reference evidence="4 5" key="1">
    <citation type="submission" date="2018-06" db="EMBL/GenBank/DDBJ databases">
        <title>Draft genome sequences of nine Vibrio sp. clinical isolates from across the United States representing the closest known relative of Vibrio cholerae.</title>
        <authorList>
            <person name="Islam M.T."/>
            <person name="Liang K."/>
            <person name="Im M.S."/>
            <person name="Winkjer J."/>
            <person name="Busby S."/>
            <person name="Batra D."/>
            <person name="Rowe L."/>
            <person name="Tarr C.L."/>
            <person name="Boucher Y."/>
        </authorList>
    </citation>
    <scope>NUCLEOTIDE SEQUENCE [LARGE SCALE GENOMIC DNA]</scope>
    <source>
        <strain evidence="2 5">2016V-1111</strain>
        <strain evidence="3 4">2016V-1114</strain>
    </source>
</reference>
<dbReference type="AlphaFoldDB" id="A0AAX1QPW7"/>
<accession>A0AAX1QPW7</accession>
<proteinExistence type="predicted"/>
<comment type="caution">
    <text evidence="3">The sequence shown here is derived from an EMBL/GenBank/DDBJ whole genome shotgun (WGS) entry which is preliminary data.</text>
</comment>
<dbReference type="Gene3D" id="3.30.70.1530">
    <property type="entry name" value="Hypothetical protein rpa1041"/>
    <property type="match status" value="1"/>
</dbReference>
<evidence type="ECO:0000313" key="5">
    <source>
        <dbReference type="Proteomes" id="UP000252488"/>
    </source>
</evidence>
<keyword evidence="5" id="KW-1185">Reference proteome</keyword>
<organism evidence="3 4">
    <name type="scientific">Vibrio paracholerae</name>
    <dbReference type="NCBI Taxonomy" id="650003"/>
    <lineage>
        <taxon>Bacteria</taxon>
        <taxon>Pseudomonadati</taxon>
        <taxon>Pseudomonadota</taxon>
        <taxon>Gammaproteobacteria</taxon>
        <taxon>Vibrionales</taxon>
        <taxon>Vibrionaceae</taxon>
        <taxon>Vibrio</taxon>
    </lineage>
</organism>
<dbReference type="EMBL" id="QKKR01000025">
    <property type="protein sequence ID" value="RBM53625.1"/>
    <property type="molecule type" value="Genomic_DNA"/>
</dbReference>
<keyword evidence="1" id="KW-0732">Signal</keyword>
<evidence type="ECO:0000313" key="4">
    <source>
        <dbReference type="Proteomes" id="UP000252427"/>
    </source>
</evidence>
<feature type="chain" id="PRO_5043982128" evidence="1">
    <location>
        <begin position="23"/>
        <end position="179"/>
    </location>
</feature>
<sequence length="179" mass="20287">MIRRIWFYLVISLMLAGCGTQGQSKIATFESADLANKVVVMLNKHQIPSTLTVQKELYSVSVDESNEMKARELLTTFNFYFEKEDLNDLLESKFASLSKLEQVKSNFLQSREISNKLSVMPNIFRVSVVVTGSQKKRISVLILSLSELDSENKANIEQFLKGTLESEDKLTVSYFVQAS</sequence>
<feature type="signal peptide" evidence="1">
    <location>
        <begin position="1"/>
        <end position="22"/>
    </location>
</feature>
<gene>
    <name evidence="2" type="ORF">DLR69_12605</name>
    <name evidence="3" type="ORF">DLR70_16785</name>
</gene>
<evidence type="ECO:0000256" key="1">
    <source>
        <dbReference type="SAM" id="SignalP"/>
    </source>
</evidence>
<name>A0AAX1QPW7_9VIBR</name>
<dbReference type="EMBL" id="QKKS01000050">
    <property type="protein sequence ID" value="RBM75057.1"/>
    <property type="molecule type" value="Genomic_DNA"/>
</dbReference>
<dbReference type="PROSITE" id="PS51257">
    <property type="entry name" value="PROKAR_LIPOPROTEIN"/>
    <property type="match status" value="1"/>
</dbReference>
<evidence type="ECO:0000313" key="3">
    <source>
        <dbReference type="EMBL" id="RBM75057.1"/>
    </source>
</evidence>